<evidence type="ECO:0000259" key="11">
    <source>
        <dbReference type="PROSITE" id="PS51278"/>
    </source>
</evidence>
<accession>A0A538TVY2</accession>
<dbReference type="InterPro" id="IPR051786">
    <property type="entry name" value="ASN_synthetase/amidase"/>
</dbReference>
<feature type="binding site" evidence="9">
    <location>
        <position position="273"/>
    </location>
    <ligand>
        <name>ATP</name>
        <dbReference type="ChEBI" id="CHEBI:30616"/>
    </ligand>
</feature>
<feature type="domain" description="Glutamine amidotransferase type-2" evidence="11">
    <location>
        <begin position="2"/>
        <end position="221"/>
    </location>
</feature>
<evidence type="ECO:0000256" key="7">
    <source>
        <dbReference type="ARBA" id="ARBA00048741"/>
    </source>
</evidence>
<protein>
    <recommendedName>
        <fullName evidence="3">asparagine synthase (glutamine-hydrolyzing)</fullName>
        <ecNumber evidence="3">6.3.5.4</ecNumber>
    </recommendedName>
</protein>
<feature type="site" description="Important for beta-aspartyl-AMP intermediate formation" evidence="10">
    <location>
        <position position="375"/>
    </location>
</feature>
<dbReference type="InterPro" id="IPR001962">
    <property type="entry name" value="Asn_synthase"/>
</dbReference>
<dbReference type="GO" id="GO:0004066">
    <property type="term" value="F:asparagine synthase (glutamine-hydrolyzing) activity"/>
    <property type="evidence" value="ECO:0007669"/>
    <property type="project" value="UniProtKB-EC"/>
</dbReference>
<organism evidence="12 13">
    <name type="scientific">Eiseniibacteriota bacterium</name>
    <dbReference type="NCBI Taxonomy" id="2212470"/>
    <lineage>
        <taxon>Bacteria</taxon>
        <taxon>Candidatus Eiseniibacteriota</taxon>
    </lineage>
</organism>
<dbReference type="PANTHER" id="PTHR43284">
    <property type="entry name" value="ASPARAGINE SYNTHETASE (GLUTAMINE-HYDROLYZING)"/>
    <property type="match status" value="1"/>
</dbReference>
<dbReference type="InterPro" id="IPR006426">
    <property type="entry name" value="Asn_synth_AEB"/>
</dbReference>
<dbReference type="EMBL" id="VBOY01000031">
    <property type="protein sequence ID" value="TMQ67769.1"/>
    <property type="molecule type" value="Genomic_DNA"/>
</dbReference>
<keyword evidence="8" id="KW-0028">Amino-acid biosynthesis</keyword>
<dbReference type="SUPFAM" id="SSF52402">
    <property type="entry name" value="Adenine nucleotide alpha hydrolases-like"/>
    <property type="match status" value="1"/>
</dbReference>
<dbReference type="EC" id="6.3.5.4" evidence="3"/>
<evidence type="ECO:0000256" key="2">
    <source>
        <dbReference type="ARBA" id="ARBA00005752"/>
    </source>
</evidence>
<evidence type="ECO:0000256" key="8">
    <source>
        <dbReference type="PIRSR" id="PIRSR001589-1"/>
    </source>
</evidence>
<dbReference type="InterPro" id="IPR029055">
    <property type="entry name" value="Ntn_hydrolases_N"/>
</dbReference>
<reference evidence="12 13" key="1">
    <citation type="journal article" date="2019" name="Nat. Microbiol.">
        <title>Mediterranean grassland soil C-N compound turnover is dependent on rainfall and depth, and is mediated by genomically divergent microorganisms.</title>
        <authorList>
            <person name="Diamond S."/>
            <person name="Andeer P.F."/>
            <person name="Li Z."/>
            <person name="Crits-Christoph A."/>
            <person name="Burstein D."/>
            <person name="Anantharaman K."/>
            <person name="Lane K.R."/>
            <person name="Thomas B.C."/>
            <person name="Pan C."/>
            <person name="Northen T.R."/>
            <person name="Banfield J.F."/>
        </authorList>
    </citation>
    <scope>NUCLEOTIDE SEQUENCE [LARGE SCALE GENOMIC DNA]</scope>
    <source>
        <strain evidence="12">WS_8</strain>
    </source>
</reference>
<dbReference type="InterPro" id="IPR033738">
    <property type="entry name" value="AsnB_N"/>
</dbReference>
<dbReference type="CDD" id="cd01991">
    <property type="entry name" value="Asn_synthase_B_C"/>
    <property type="match status" value="1"/>
</dbReference>
<dbReference type="Pfam" id="PF00733">
    <property type="entry name" value="Asn_synthase"/>
    <property type="match status" value="1"/>
</dbReference>
<keyword evidence="4 9" id="KW-0547">Nucleotide-binding</keyword>
<comment type="pathway">
    <text evidence="1">Amino-acid biosynthesis; L-asparagine biosynthesis; L-asparagine from L-aspartate (L-Gln route): step 1/1.</text>
</comment>
<keyword evidence="8" id="KW-0061">Asparagine biosynthesis</keyword>
<dbReference type="InterPro" id="IPR017932">
    <property type="entry name" value="GATase_2_dom"/>
</dbReference>
<dbReference type="SUPFAM" id="SSF56235">
    <property type="entry name" value="N-terminal nucleophile aminohydrolases (Ntn hydrolases)"/>
    <property type="match status" value="1"/>
</dbReference>
<dbReference type="PIRSF" id="PIRSF001589">
    <property type="entry name" value="Asn_synthetase_glu-h"/>
    <property type="match status" value="1"/>
</dbReference>
<dbReference type="Proteomes" id="UP000316609">
    <property type="component" value="Unassembled WGS sequence"/>
</dbReference>
<comment type="similarity">
    <text evidence="2">Belongs to the asparagine synthetase family.</text>
</comment>
<keyword evidence="6 8" id="KW-0315">Glutamine amidotransferase</keyword>
<sequence length="618" mass="69068">MCGICGFLHADGRPVDTALGDRMMEMLRHRGPDGLDSYVVPPDPSPPAPTLFLGHRRLKIIDLSEAARQPLANEDRTVWVTFNGEIYNFPALRAKLEQQGHVFRSHSDTETIVHAYEEFGDDFVGHLDGMFAFALWDGKRRRLILGRDRSGKKPLFYAYDGKTFSFASEIKALLPCPWVDRAVAVEHLGEYLLFGSLRAPYTLYRGVLCLPPGTTMVVEEGTPREPVRYWDLRTSVVAPHNGLTEAEAARRLRELLTHAVQSRLISDVPLGALLSGGLDSSIVVGLMAQASQIPVRTFTMGFADDPSYDERRFAAIAARAFRTEHTEFVVRTDAASLLKRLLWHHDQPYSDSATIPTYLVSKLARQHVTVVLNGDGGGEVFGGYERFRATLLSARMPSFVEGLGRIAAQVLPRDDGYYGVRRRIERFVARSGEPILNRYLGWISVFDVDLVKRLLRPHILSQADPAGVIQGMAAQASVAGDGSLLNQLLYLNFTTYLPDDLHVKVDRMSMANSLEARSPMLDTSLVEFVASLPPEFKVRGGRLKYILREAFRDLVPAEILNRRKHGFGMPLGRWFRGERRGLAEGLLLGPESRSRQYLEEGPLRQLLDEHRRGAGAHG</sequence>
<evidence type="ECO:0000313" key="12">
    <source>
        <dbReference type="EMBL" id="TMQ67769.1"/>
    </source>
</evidence>
<dbReference type="CDD" id="cd00712">
    <property type="entry name" value="AsnB"/>
    <property type="match status" value="1"/>
</dbReference>
<dbReference type="Pfam" id="PF13537">
    <property type="entry name" value="GATase_7"/>
    <property type="match status" value="1"/>
</dbReference>
<dbReference type="GO" id="GO:0005829">
    <property type="term" value="C:cytosol"/>
    <property type="evidence" value="ECO:0007669"/>
    <property type="project" value="TreeGrafter"/>
</dbReference>
<evidence type="ECO:0000256" key="10">
    <source>
        <dbReference type="PIRSR" id="PIRSR001589-3"/>
    </source>
</evidence>
<dbReference type="NCBIfam" id="TIGR01536">
    <property type="entry name" value="asn_synth_AEB"/>
    <property type="match status" value="1"/>
</dbReference>
<comment type="catalytic activity">
    <reaction evidence="7">
        <text>L-aspartate + L-glutamine + ATP + H2O = L-asparagine + L-glutamate + AMP + diphosphate + H(+)</text>
        <dbReference type="Rhea" id="RHEA:12228"/>
        <dbReference type="ChEBI" id="CHEBI:15377"/>
        <dbReference type="ChEBI" id="CHEBI:15378"/>
        <dbReference type="ChEBI" id="CHEBI:29985"/>
        <dbReference type="ChEBI" id="CHEBI:29991"/>
        <dbReference type="ChEBI" id="CHEBI:30616"/>
        <dbReference type="ChEBI" id="CHEBI:33019"/>
        <dbReference type="ChEBI" id="CHEBI:58048"/>
        <dbReference type="ChEBI" id="CHEBI:58359"/>
        <dbReference type="ChEBI" id="CHEBI:456215"/>
        <dbReference type="EC" id="6.3.5.4"/>
    </reaction>
</comment>
<evidence type="ECO:0000256" key="5">
    <source>
        <dbReference type="ARBA" id="ARBA00022840"/>
    </source>
</evidence>
<dbReference type="Gene3D" id="3.60.20.10">
    <property type="entry name" value="Glutamine Phosphoribosylpyrophosphate, subunit 1, domain 1"/>
    <property type="match status" value="1"/>
</dbReference>
<comment type="caution">
    <text evidence="12">The sequence shown here is derived from an EMBL/GenBank/DDBJ whole genome shotgun (WGS) entry which is preliminary data.</text>
</comment>
<feature type="binding site" evidence="9">
    <location>
        <position position="108"/>
    </location>
    <ligand>
        <name>L-glutamine</name>
        <dbReference type="ChEBI" id="CHEBI:58359"/>
    </ligand>
</feature>
<evidence type="ECO:0000256" key="4">
    <source>
        <dbReference type="ARBA" id="ARBA00022741"/>
    </source>
</evidence>
<evidence type="ECO:0000256" key="3">
    <source>
        <dbReference type="ARBA" id="ARBA00012737"/>
    </source>
</evidence>
<keyword evidence="5 9" id="KW-0067">ATP-binding</keyword>
<evidence type="ECO:0000256" key="9">
    <source>
        <dbReference type="PIRSR" id="PIRSR001589-2"/>
    </source>
</evidence>
<evidence type="ECO:0000313" key="13">
    <source>
        <dbReference type="Proteomes" id="UP000316609"/>
    </source>
</evidence>
<dbReference type="AlphaFoldDB" id="A0A538TVY2"/>
<evidence type="ECO:0000256" key="1">
    <source>
        <dbReference type="ARBA" id="ARBA00005187"/>
    </source>
</evidence>
<dbReference type="GO" id="GO:0006529">
    <property type="term" value="P:asparagine biosynthetic process"/>
    <property type="evidence" value="ECO:0007669"/>
    <property type="project" value="UniProtKB-KW"/>
</dbReference>
<feature type="non-terminal residue" evidence="12">
    <location>
        <position position="618"/>
    </location>
</feature>
<dbReference type="GO" id="GO:0005524">
    <property type="term" value="F:ATP binding"/>
    <property type="evidence" value="ECO:0007669"/>
    <property type="project" value="UniProtKB-KW"/>
</dbReference>
<dbReference type="InterPro" id="IPR014729">
    <property type="entry name" value="Rossmann-like_a/b/a_fold"/>
</dbReference>
<feature type="active site" description="For GATase activity" evidence="8">
    <location>
        <position position="2"/>
    </location>
</feature>
<name>A0A538TVY2_UNCEI</name>
<dbReference type="PROSITE" id="PS51278">
    <property type="entry name" value="GATASE_TYPE_2"/>
    <property type="match status" value="1"/>
</dbReference>
<proteinExistence type="inferred from homology"/>
<dbReference type="Gene3D" id="3.40.50.620">
    <property type="entry name" value="HUPs"/>
    <property type="match status" value="1"/>
</dbReference>
<gene>
    <name evidence="12" type="primary">asnB</name>
    <name evidence="12" type="ORF">E6K78_03800</name>
</gene>
<evidence type="ECO:0000256" key="6">
    <source>
        <dbReference type="ARBA" id="ARBA00022962"/>
    </source>
</evidence>
<dbReference type="PANTHER" id="PTHR43284:SF1">
    <property type="entry name" value="ASPARAGINE SYNTHETASE"/>
    <property type="match status" value="1"/>
</dbReference>
<keyword evidence="12" id="KW-0436">Ligase</keyword>